<dbReference type="AlphaFoldDB" id="A0A1V0N3L5"/>
<dbReference type="Gene3D" id="2.140.10.30">
    <property type="entry name" value="Dipeptidylpeptidase IV, N-terminal domain"/>
    <property type="match status" value="1"/>
</dbReference>
<dbReference type="InterPro" id="IPR029058">
    <property type="entry name" value="AB_hydrolase_fold"/>
</dbReference>
<organism evidence="3 4">
    <name type="scientific">Ferroplasma acidiphilum</name>
    <dbReference type="NCBI Taxonomy" id="74969"/>
    <lineage>
        <taxon>Archaea</taxon>
        <taxon>Methanobacteriati</taxon>
        <taxon>Thermoplasmatota</taxon>
        <taxon>Thermoplasmata</taxon>
        <taxon>Thermoplasmatales</taxon>
        <taxon>Ferroplasmaceae</taxon>
        <taxon>Ferroplasma</taxon>
    </lineage>
</organism>
<evidence type="ECO:0000313" key="4">
    <source>
        <dbReference type="Proteomes" id="UP000192050"/>
    </source>
</evidence>
<dbReference type="PANTHER" id="PTHR42776">
    <property type="entry name" value="SERINE PEPTIDASE S9 FAMILY MEMBER"/>
    <property type="match status" value="1"/>
</dbReference>
<proteinExistence type="predicted"/>
<keyword evidence="4" id="KW-1185">Reference proteome</keyword>
<dbReference type="SUPFAM" id="SSF69304">
    <property type="entry name" value="Tricorn protease N-terminal domain"/>
    <property type="match status" value="1"/>
</dbReference>
<dbReference type="GO" id="GO:0004252">
    <property type="term" value="F:serine-type endopeptidase activity"/>
    <property type="evidence" value="ECO:0007669"/>
    <property type="project" value="TreeGrafter"/>
</dbReference>
<dbReference type="SUPFAM" id="SSF53474">
    <property type="entry name" value="alpha/beta-Hydrolases"/>
    <property type="match status" value="1"/>
</dbReference>
<dbReference type="KEGG" id="fai:FAD_0843"/>
<evidence type="ECO:0000259" key="2">
    <source>
        <dbReference type="Pfam" id="PF00326"/>
    </source>
</evidence>
<dbReference type="GO" id="GO:0006508">
    <property type="term" value="P:proteolysis"/>
    <property type="evidence" value="ECO:0007669"/>
    <property type="project" value="InterPro"/>
</dbReference>
<name>A0A1V0N3L5_9ARCH</name>
<protein>
    <recommendedName>
        <fullName evidence="2">Peptidase S9 prolyl oligopeptidase catalytic domain-containing protein</fullName>
    </recommendedName>
</protein>
<keyword evidence="1" id="KW-0378">Hydrolase</keyword>
<dbReference type="InterPro" id="IPR001375">
    <property type="entry name" value="Peptidase_S9_cat"/>
</dbReference>
<accession>A0A1V0N3L5</accession>
<dbReference type="STRING" id="74969.FAD_0843"/>
<reference evidence="3 4" key="1">
    <citation type="submission" date="2011-10" db="EMBL/GenBank/DDBJ databases">
        <title>Metabolic and evolutionary patterns in the extreme acidophile Ferroplasma acidiphilum.</title>
        <authorList>
            <person name="Golyshina O.V."/>
            <person name="Kozyavkin S.A."/>
            <person name="Tatusov R.L."/>
            <person name="Slesarev A.I."/>
            <person name="Golyshin P.N."/>
        </authorList>
    </citation>
    <scope>NUCLEOTIDE SEQUENCE [LARGE SCALE GENOMIC DNA]</scope>
    <source>
        <strain evidence="4">Y</strain>
    </source>
</reference>
<evidence type="ECO:0000313" key="3">
    <source>
        <dbReference type="EMBL" id="ARD84743.1"/>
    </source>
</evidence>
<dbReference type="PANTHER" id="PTHR42776:SF4">
    <property type="entry name" value="ACYLAMINO-ACID-RELEASING ENZYME"/>
    <property type="match status" value="1"/>
</dbReference>
<dbReference type="EMBL" id="CP015363">
    <property type="protein sequence ID" value="ARD84743.1"/>
    <property type="molecule type" value="Genomic_DNA"/>
</dbReference>
<gene>
    <name evidence="3" type="ORF">FAD_0843</name>
</gene>
<dbReference type="Gene3D" id="3.40.50.1820">
    <property type="entry name" value="alpha/beta hydrolase"/>
    <property type="match status" value="1"/>
</dbReference>
<evidence type="ECO:0000256" key="1">
    <source>
        <dbReference type="ARBA" id="ARBA00022801"/>
    </source>
</evidence>
<feature type="domain" description="Peptidase S9 prolyl oligopeptidase catalytic" evidence="2">
    <location>
        <begin position="385"/>
        <end position="593"/>
    </location>
</feature>
<sequence>MKIMDAEKAYSIRLAGEIVTEGDKTFFTEKYIKGTKYSSNIYSIVSKNIMQVTNGGAEKMPFYKDGVLYYIKYSEETETLMKLKSLSEPEIICTFYKIKKYLISEHGIFVIALEKTDDSKPFATTRIKYRFNGRGLLRSKYSLYAVDKAPHKIYSGDFDVEDIQCNNSRFIIQTTEESDDDGMSNLYEINKDGNKIKKITGKPGVIHGYSISDKGRIAVSMHENLNPWEVNRIAYPEEGKYLLVGKDSNDSILTDLFFTPSYKMKYNGDVLYAIAQEGSSSSIYAIEGEKVTKRTEVRGKLIDFDVAGVSGKEKISYIYSTPEHPSMVVNGDSYNINEEVAGIAPYVEGMDNGEYFFMLKDPAAPTLVFIHGGPQTAYGYLYYIEFQYFYQNGYNILYTNPPGSTGYGQPYEEECVGDWGNKDFEYIKKAMKSVMEKYKVVDNFAVTGGSYGGFMTNWIVTHSNIFKCGISERSISNMLSMVGTSDIGYWFNTLQLKITDPYSAEGIKKLMEYSPISYIKNVKTPVMLITGEEDYRCPIEQAEQFYVALKLNNVDAELVRYPGDNHEHARSGVPENMKDRLTRKLAWFDKYLKN</sequence>
<dbReference type="Proteomes" id="UP000192050">
    <property type="component" value="Chromosome"/>
</dbReference>
<dbReference type="Pfam" id="PF00326">
    <property type="entry name" value="Peptidase_S9"/>
    <property type="match status" value="1"/>
</dbReference>